<evidence type="ECO:0000313" key="1">
    <source>
        <dbReference type="EMBL" id="MTV64024.1"/>
    </source>
</evidence>
<organism evidence="1 2">
    <name type="scientific">Streptococcus pneumoniae</name>
    <dbReference type="NCBI Taxonomy" id="1313"/>
    <lineage>
        <taxon>Bacteria</taxon>
        <taxon>Bacillati</taxon>
        <taxon>Bacillota</taxon>
        <taxon>Bacilli</taxon>
        <taxon>Lactobacillales</taxon>
        <taxon>Streptococcaceae</taxon>
        <taxon>Streptococcus</taxon>
    </lineage>
</organism>
<accession>A0A6G2D5A2</accession>
<dbReference type="EMBL" id="WNHJ01000207">
    <property type="protein sequence ID" value="MTV64024.1"/>
    <property type="molecule type" value="Genomic_DNA"/>
</dbReference>
<proteinExistence type="predicted"/>
<gene>
    <name evidence="1" type="ORF">GM539_11770</name>
</gene>
<feature type="non-terminal residue" evidence="1">
    <location>
        <position position="55"/>
    </location>
</feature>
<sequence>MWDTRRRVLEIKSLKQGVIQDKGVNMMRTVFRMDVSKASSEVAILVNGEKVHGYT</sequence>
<comment type="caution">
    <text evidence="1">The sequence shown here is derived from an EMBL/GenBank/DDBJ whole genome shotgun (WGS) entry which is preliminary data.</text>
</comment>
<dbReference type="AlphaFoldDB" id="A0A6G2D5A2"/>
<dbReference type="Proteomes" id="UP000474228">
    <property type="component" value="Unassembled WGS sequence"/>
</dbReference>
<name>A0A6G2D5A2_STREE</name>
<reference evidence="1 2" key="1">
    <citation type="submission" date="2019-11" db="EMBL/GenBank/DDBJ databases">
        <title>Growth characteristics of pneumococcus vary with the chemical composition of the capsule and with environmental conditions.</title>
        <authorList>
            <person name="Tothpal A."/>
            <person name="Desobry K."/>
            <person name="Joshi S."/>
            <person name="Wyllie A.L."/>
            <person name="Weinberger D.M."/>
        </authorList>
    </citation>
    <scope>NUCLEOTIDE SEQUENCE [LARGE SCALE GENOMIC DNA]</scope>
    <source>
        <strain evidence="2">pnumococcus22F</strain>
    </source>
</reference>
<protein>
    <submittedName>
        <fullName evidence="1">IS110 family transposase</fullName>
    </submittedName>
</protein>
<evidence type="ECO:0000313" key="2">
    <source>
        <dbReference type="Proteomes" id="UP000474228"/>
    </source>
</evidence>